<evidence type="ECO:0000256" key="1">
    <source>
        <dbReference type="SAM" id="SignalP"/>
    </source>
</evidence>
<evidence type="ECO:0000313" key="3">
    <source>
        <dbReference type="Proteomes" id="UP001152747"/>
    </source>
</evidence>
<protein>
    <submittedName>
        <fullName evidence="2">Uncharacterized protein</fullName>
    </submittedName>
</protein>
<gene>
    <name evidence="2" type="ORF">CAMP_LOCUS8488</name>
</gene>
<evidence type="ECO:0000313" key="2">
    <source>
        <dbReference type="EMBL" id="CAI5445851.1"/>
    </source>
</evidence>
<feature type="signal peptide" evidence="1">
    <location>
        <begin position="1"/>
        <end position="15"/>
    </location>
</feature>
<organism evidence="2 3">
    <name type="scientific">Caenorhabditis angaria</name>
    <dbReference type="NCBI Taxonomy" id="860376"/>
    <lineage>
        <taxon>Eukaryota</taxon>
        <taxon>Metazoa</taxon>
        <taxon>Ecdysozoa</taxon>
        <taxon>Nematoda</taxon>
        <taxon>Chromadorea</taxon>
        <taxon>Rhabditida</taxon>
        <taxon>Rhabditina</taxon>
        <taxon>Rhabditomorpha</taxon>
        <taxon>Rhabditoidea</taxon>
        <taxon>Rhabditidae</taxon>
        <taxon>Peloderinae</taxon>
        <taxon>Caenorhabditis</taxon>
    </lineage>
</organism>
<sequence>MILLFLLPFIQMCISQLLCPNSGIPFDYQSCDPNVRSECPAGFTCRKSTDTSSNSSKNLCCESGSMTIQDWLTKENLYPNIFPQIPYNIIDELQLTPITTNFNFPSIHIGDEIVTLSFPNYVTATIEYLALNSSVDVGYVHVVTIIDGSYKPFAVLVNYNVPITQSTQYINVSNSQKFVAYLDNSTFLNAQDSYRSQYTVFLYYTPAQITFSGNTPQEMLLGNCADAKCMFSNSPFSAKLNQPTSGTIFYLTTKNTIFGTEGSIQRDSTNQSILPNLFVSEVISGDVGHELDYDVNSIPEYSQPSFDLAQILANIPTLPPFEFPTIDPNFWQNLPTLPPLQFPTLDPDFWKNLPTLAPIEIPTIDPDFWKNLPTLAPIEIPTIDPDFWKNLVTLAPIPTLDPNFWNNLISAIPTIDWQNLPTIAPITFPTLPPFTIPSKADTCTYKLAEKIRNDSSFANSLNYTDVQQTVNTLKTQASTLCTSTQSTKLNALIVRYSSLITSTQQIVPYLTTSQLQTFLLNILDGDSNAVNTFLFGKVIKNIGNMTISSKFSTVSGQIGLLQLDLAFNPV</sequence>
<reference evidence="2" key="1">
    <citation type="submission" date="2022-11" db="EMBL/GenBank/DDBJ databases">
        <authorList>
            <person name="Kikuchi T."/>
        </authorList>
    </citation>
    <scope>NUCLEOTIDE SEQUENCE</scope>
    <source>
        <strain evidence="2">PS1010</strain>
    </source>
</reference>
<dbReference type="Proteomes" id="UP001152747">
    <property type="component" value="Unassembled WGS sequence"/>
</dbReference>
<keyword evidence="1" id="KW-0732">Signal</keyword>
<dbReference type="AlphaFoldDB" id="A0A9P1IKN8"/>
<name>A0A9P1IKN8_9PELO</name>
<dbReference type="OrthoDB" id="5805447at2759"/>
<feature type="chain" id="PRO_5040435292" evidence="1">
    <location>
        <begin position="16"/>
        <end position="570"/>
    </location>
</feature>
<accession>A0A9P1IKN8</accession>
<dbReference type="EMBL" id="CANHGI010000003">
    <property type="protein sequence ID" value="CAI5445851.1"/>
    <property type="molecule type" value="Genomic_DNA"/>
</dbReference>
<keyword evidence="3" id="KW-1185">Reference proteome</keyword>
<comment type="caution">
    <text evidence="2">The sequence shown here is derived from an EMBL/GenBank/DDBJ whole genome shotgun (WGS) entry which is preliminary data.</text>
</comment>
<proteinExistence type="predicted"/>